<dbReference type="InterPro" id="IPR016181">
    <property type="entry name" value="Acyl_CoA_acyltransferase"/>
</dbReference>
<dbReference type="SUPFAM" id="SSF55729">
    <property type="entry name" value="Acyl-CoA N-acyltransferases (Nat)"/>
    <property type="match status" value="1"/>
</dbReference>
<dbReference type="Pfam" id="PF13508">
    <property type="entry name" value="Acetyltransf_7"/>
    <property type="match status" value="1"/>
</dbReference>
<protein>
    <submittedName>
        <fullName evidence="2">Protein TAPT1-like</fullName>
    </submittedName>
</protein>
<gene>
    <name evidence="2" type="ORF">SCF082_LOCUS5684</name>
</gene>
<dbReference type="InterPro" id="IPR000182">
    <property type="entry name" value="GNAT_dom"/>
</dbReference>
<sequence>MTILHDAMWQAPRELSGVKSRKRAVFEIPLGSMDAASNAGIHRVSGLKVSLESRISALGSGGRVAVELLLGRPLKGQVHRHEELQVAHLSSNLAGDEATVGEHLEAVKSILETRLDMLAAAGGGFGLTGKCFLDRCIPDAAAGIQAKEALRGFRGAIVLVVDEESEAIKEMCSQRWRQGGSWLWQQKIPQSVACFSHPRIRLNATKTDELEQMLQKVRELSAEAFFGEDSVEKSGSRGWSLCLLVDQAACDASRFCGFMCYQLSAKNSEFHIARIAVIARSRGKGYGKHFMQWALEKCSFLPRSTCAWISLSALDEAVPFYEHFGFTDMTCDDLDDDKHIQTWMELKNISVPHIGMGRMGRPEGRSAD</sequence>
<evidence type="ECO:0000313" key="2">
    <source>
        <dbReference type="EMBL" id="CAK8998542.1"/>
    </source>
</evidence>
<evidence type="ECO:0000313" key="3">
    <source>
        <dbReference type="Proteomes" id="UP001642464"/>
    </source>
</evidence>
<organism evidence="2 3">
    <name type="scientific">Durusdinium trenchii</name>
    <dbReference type="NCBI Taxonomy" id="1381693"/>
    <lineage>
        <taxon>Eukaryota</taxon>
        <taxon>Sar</taxon>
        <taxon>Alveolata</taxon>
        <taxon>Dinophyceae</taxon>
        <taxon>Suessiales</taxon>
        <taxon>Symbiodiniaceae</taxon>
        <taxon>Durusdinium</taxon>
    </lineage>
</organism>
<dbReference type="CDD" id="cd04301">
    <property type="entry name" value="NAT_SF"/>
    <property type="match status" value="1"/>
</dbReference>
<proteinExistence type="predicted"/>
<keyword evidence="3" id="KW-1185">Reference proteome</keyword>
<name>A0ABP0IAG6_9DINO</name>
<evidence type="ECO:0000259" key="1">
    <source>
        <dbReference type="PROSITE" id="PS51186"/>
    </source>
</evidence>
<dbReference type="Gene3D" id="3.40.630.30">
    <property type="match status" value="1"/>
</dbReference>
<accession>A0ABP0IAG6</accession>
<comment type="caution">
    <text evidence="2">The sequence shown here is derived from an EMBL/GenBank/DDBJ whole genome shotgun (WGS) entry which is preliminary data.</text>
</comment>
<dbReference type="EMBL" id="CAXAMM010003091">
    <property type="protein sequence ID" value="CAK8998542.1"/>
    <property type="molecule type" value="Genomic_DNA"/>
</dbReference>
<feature type="domain" description="N-acetyltransferase" evidence="1">
    <location>
        <begin position="198"/>
        <end position="349"/>
    </location>
</feature>
<dbReference type="Proteomes" id="UP001642464">
    <property type="component" value="Unassembled WGS sequence"/>
</dbReference>
<reference evidence="2 3" key="1">
    <citation type="submission" date="2024-02" db="EMBL/GenBank/DDBJ databases">
        <authorList>
            <person name="Chen Y."/>
            <person name="Shah S."/>
            <person name="Dougan E. K."/>
            <person name="Thang M."/>
            <person name="Chan C."/>
        </authorList>
    </citation>
    <scope>NUCLEOTIDE SEQUENCE [LARGE SCALE GENOMIC DNA]</scope>
</reference>
<dbReference type="PROSITE" id="PS51186">
    <property type="entry name" value="GNAT"/>
    <property type="match status" value="1"/>
</dbReference>